<feature type="transmembrane region" description="Helical" evidence="1">
    <location>
        <begin position="60"/>
        <end position="84"/>
    </location>
</feature>
<keyword evidence="3" id="KW-1185">Reference proteome</keyword>
<dbReference type="Proteomes" id="UP001352852">
    <property type="component" value="Unassembled WGS sequence"/>
</dbReference>
<keyword evidence="1" id="KW-0472">Membrane</keyword>
<evidence type="ECO:0000313" key="3">
    <source>
        <dbReference type="Proteomes" id="UP001352852"/>
    </source>
</evidence>
<protein>
    <submittedName>
        <fullName evidence="2">Uncharacterized protein</fullName>
    </submittedName>
</protein>
<evidence type="ECO:0000256" key="1">
    <source>
        <dbReference type="SAM" id="Phobius"/>
    </source>
</evidence>
<name>A0ABU7ERZ2_9TELE</name>
<comment type="caution">
    <text evidence="2">The sequence shown here is derived from an EMBL/GenBank/DDBJ whole genome shotgun (WGS) entry which is preliminary data.</text>
</comment>
<feature type="transmembrane region" description="Helical" evidence="1">
    <location>
        <begin position="136"/>
        <end position="155"/>
    </location>
</feature>
<sequence length="159" mass="17768">MAWKLLPLITDVLFAYSGEGVCSERHRAPVTSLSCTFTLQTVKSQSCHSPLISIILPLSLLPLGICLISTMFFSLSLLVPFYFFPQLLLLPFISVSPSVSVRLPSSVSSCHHLLSTPLVNKYEPKSHFMSAAAEHIFSLPVVYTKHTVILLYYVVKLWR</sequence>
<keyword evidence="1" id="KW-1133">Transmembrane helix</keyword>
<accession>A0ABU7ERZ2</accession>
<reference evidence="2 3" key="1">
    <citation type="submission" date="2021-06" db="EMBL/GenBank/DDBJ databases">
        <authorList>
            <person name="Palmer J.M."/>
        </authorList>
    </citation>
    <scope>NUCLEOTIDE SEQUENCE [LARGE SCALE GENOMIC DNA]</scope>
    <source>
        <strain evidence="2 3">CL_MEX2019</strain>
        <tissue evidence="2">Muscle</tissue>
    </source>
</reference>
<gene>
    <name evidence="2" type="ORF">CHARACLAT_030661</name>
</gene>
<evidence type="ECO:0000313" key="2">
    <source>
        <dbReference type="EMBL" id="MED6288870.1"/>
    </source>
</evidence>
<proteinExistence type="predicted"/>
<dbReference type="EMBL" id="JAHUTJ010062053">
    <property type="protein sequence ID" value="MED6288870.1"/>
    <property type="molecule type" value="Genomic_DNA"/>
</dbReference>
<organism evidence="2 3">
    <name type="scientific">Characodon lateralis</name>
    <dbReference type="NCBI Taxonomy" id="208331"/>
    <lineage>
        <taxon>Eukaryota</taxon>
        <taxon>Metazoa</taxon>
        <taxon>Chordata</taxon>
        <taxon>Craniata</taxon>
        <taxon>Vertebrata</taxon>
        <taxon>Euteleostomi</taxon>
        <taxon>Actinopterygii</taxon>
        <taxon>Neopterygii</taxon>
        <taxon>Teleostei</taxon>
        <taxon>Neoteleostei</taxon>
        <taxon>Acanthomorphata</taxon>
        <taxon>Ovalentaria</taxon>
        <taxon>Atherinomorphae</taxon>
        <taxon>Cyprinodontiformes</taxon>
        <taxon>Goodeidae</taxon>
        <taxon>Characodon</taxon>
    </lineage>
</organism>
<keyword evidence="1" id="KW-0812">Transmembrane</keyword>